<reference evidence="2 3" key="1">
    <citation type="submission" date="2022-05" db="EMBL/GenBank/DDBJ databases">
        <title>A multi-omics perspective on studying reproductive biology in Daphnia sinensis.</title>
        <authorList>
            <person name="Jia J."/>
        </authorList>
    </citation>
    <scope>NUCLEOTIDE SEQUENCE [LARGE SCALE GENOMIC DNA]</scope>
    <source>
        <strain evidence="2 3">WSL</strain>
    </source>
</reference>
<dbReference type="InterPro" id="IPR051333">
    <property type="entry name" value="CLIP_Serine_Protease"/>
</dbReference>
<dbReference type="InterPro" id="IPR009003">
    <property type="entry name" value="Peptidase_S1_PA"/>
</dbReference>
<name>A0AAD5L6N1_9CRUS</name>
<dbReference type="InterPro" id="IPR001254">
    <property type="entry name" value="Trypsin_dom"/>
</dbReference>
<accession>A0AAD5L6N1</accession>
<evidence type="ECO:0000259" key="1">
    <source>
        <dbReference type="PROSITE" id="PS50240"/>
    </source>
</evidence>
<dbReference type="GO" id="GO:0006508">
    <property type="term" value="P:proteolysis"/>
    <property type="evidence" value="ECO:0007669"/>
    <property type="project" value="InterPro"/>
</dbReference>
<dbReference type="AlphaFoldDB" id="A0AAD5L6N1"/>
<keyword evidence="3" id="KW-1185">Reference proteome</keyword>
<evidence type="ECO:0000313" key="2">
    <source>
        <dbReference type="EMBL" id="KAI9557140.1"/>
    </source>
</evidence>
<organism evidence="2 3">
    <name type="scientific">Daphnia sinensis</name>
    <dbReference type="NCBI Taxonomy" id="1820382"/>
    <lineage>
        <taxon>Eukaryota</taxon>
        <taxon>Metazoa</taxon>
        <taxon>Ecdysozoa</taxon>
        <taxon>Arthropoda</taxon>
        <taxon>Crustacea</taxon>
        <taxon>Branchiopoda</taxon>
        <taxon>Diplostraca</taxon>
        <taxon>Cladocera</taxon>
        <taxon>Anomopoda</taxon>
        <taxon>Daphniidae</taxon>
        <taxon>Daphnia</taxon>
        <taxon>Daphnia similis group</taxon>
    </lineage>
</organism>
<dbReference type="SUPFAM" id="SSF50494">
    <property type="entry name" value="Trypsin-like serine proteases"/>
    <property type="match status" value="1"/>
</dbReference>
<dbReference type="PANTHER" id="PTHR24260">
    <property type="match status" value="1"/>
</dbReference>
<evidence type="ECO:0000313" key="3">
    <source>
        <dbReference type="Proteomes" id="UP000820818"/>
    </source>
</evidence>
<dbReference type="Proteomes" id="UP000820818">
    <property type="component" value="Linkage Group LG6"/>
</dbReference>
<dbReference type="SMART" id="SM00020">
    <property type="entry name" value="Tryp_SPc"/>
    <property type="match status" value="1"/>
</dbReference>
<dbReference type="GO" id="GO:0004252">
    <property type="term" value="F:serine-type endopeptidase activity"/>
    <property type="evidence" value="ECO:0007669"/>
    <property type="project" value="InterPro"/>
</dbReference>
<proteinExistence type="predicted"/>
<dbReference type="EMBL" id="WJBH02000006">
    <property type="protein sequence ID" value="KAI9557140.1"/>
    <property type="molecule type" value="Genomic_DNA"/>
</dbReference>
<gene>
    <name evidence="2" type="ORF">GHT06_016947</name>
</gene>
<protein>
    <recommendedName>
        <fullName evidence="1">Peptidase S1 domain-containing protein</fullName>
    </recommendedName>
</protein>
<comment type="caution">
    <text evidence="2">The sequence shown here is derived from an EMBL/GenBank/DDBJ whole genome shotgun (WGS) entry which is preliminary data.</text>
</comment>
<dbReference type="PROSITE" id="PS50240">
    <property type="entry name" value="TRYPSIN_DOM"/>
    <property type="match status" value="1"/>
</dbReference>
<dbReference type="PANTHER" id="PTHR24260:SF132">
    <property type="entry name" value="PEPTIDASE S1 DOMAIN-CONTAINING PROTEIN"/>
    <property type="match status" value="1"/>
</dbReference>
<sequence length="254" mass="28298">MLPSIPAQPDSSRAKRPVCPSPSSFLLFFFPPLLFRHPGRLSNAYNGAENAVVAAERYPFIVLVTLNNKHILCGGFIDNPRFIVTAASCVCQKTTSQIQVTFNPLATVHEAYDNTTRFNDIAMLEMSQVMEFEPSVNYIPFTKVSGSLAIITGWGAFDILQAGNENDVYRATRSSYKFTASCDVFSTDVFDQNTMFCWRRSGFATVFPTSATTLYATGIVTKNLGCGDSQIFETIYTRLMVYNDWMLRVGGPQY</sequence>
<dbReference type="InterPro" id="IPR043504">
    <property type="entry name" value="Peptidase_S1_PA_chymotrypsin"/>
</dbReference>
<dbReference type="Gene3D" id="2.40.10.10">
    <property type="entry name" value="Trypsin-like serine proteases"/>
    <property type="match status" value="1"/>
</dbReference>
<feature type="domain" description="Peptidase S1" evidence="1">
    <location>
        <begin position="44"/>
        <end position="251"/>
    </location>
</feature>
<dbReference type="Pfam" id="PF00089">
    <property type="entry name" value="Trypsin"/>
    <property type="match status" value="1"/>
</dbReference>